<name>A0A2S2R7Q9_9HEMI</name>
<protein>
    <submittedName>
        <fullName evidence="1">Uncharacterized protein</fullName>
    </submittedName>
</protein>
<reference evidence="1" key="1">
    <citation type="submission" date="2018-04" db="EMBL/GenBank/DDBJ databases">
        <title>Transcriptome assembly of Sipha flava.</title>
        <authorList>
            <person name="Scully E.D."/>
            <person name="Geib S.M."/>
            <person name="Palmer N.A."/>
            <person name="Koch K."/>
            <person name="Bradshaw J."/>
            <person name="Heng-Moss T."/>
            <person name="Sarath G."/>
        </authorList>
    </citation>
    <scope>NUCLEOTIDE SEQUENCE</scope>
</reference>
<dbReference type="AlphaFoldDB" id="A0A2S2R7Q9"/>
<gene>
    <name evidence="1" type="ORF">g.108702</name>
</gene>
<dbReference type="EMBL" id="GGMS01016189">
    <property type="protein sequence ID" value="MBY85392.1"/>
    <property type="molecule type" value="Transcribed_RNA"/>
</dbReference>
<sequence>MEGPPTSPLYTPLMHKNVVFDIDSDQFYRYRYDKNNIRYPKLISIRCNLKFIFSIYISFDNESMSKNDNITTINKAITQKCKFINEQRQMKEDEQISSNEFLKKVCFKNKRQHFNP</sequence>
<proteinExistence type="predicted"/>
<accession>A0A2S2R7Q9</accession>
<evidence type="ECO:0000313" key="1">
    <source>
        <dbReference type="EMBL" id="MBY85392.1"/>
    </source>
</evidence>
<organism evidence="1">
    <name type="scientific">Sipha flava</name>
    <name type="common">yellow sugarcane aphid</name>
    <dbReference type="NCBI Taxonomy" id="143950"/>
    <lineage>
        <taxon>Eukaryota</taxon>
        <taxon>Metazoa</taxon>
        <taxon>Ecdysozoa</taxon>
        <taxon>Arthropoda</taxon>
        <taxon>Hexapoda</taxon>
        <taxon>Insecta</taxon>
        <taxon>Pterygota</taxon>
        <taxon>Neoptera</taxon>
        <taxon>Paraneoptera</taxon>
        <taxon>Hemiptera</taxon>
        <taxon>Sternorrhyncha</taxon>
        <taxon>Aphidomorpha</taxon>
        <taxon>Aphidoidea</taxon>
        <taxon>Aphididae</taxon>
        <taxon>Sipha</taxon>
    </lineage>
</organism>